<evidence type="ECO:0000256" key="8">
    <source>
        <dbReference type="ARBA" id="ARBA00022801"/>
    </source>
</evidence>
<evidence type="ECO:0000256" key="7">
    <source>
        <dbReference type="ARBA" id="ARBA00022729"/>
    </source>
</evidence>
<name>A0A8S3ZJ60_9EUPU</name>
<protein>
    <recommendedName>
        <fullName evidence="4">adenosine deaminase</fullName>
        <ecNumber evidence="4">3.5.4.4</ecNumber>
    </recommendedName>
</protein>
<evidence type="ECO:0000256" key="6">
    <source>
        <dbReference type="ARBA" id="ARBA00022723"/>
    </source>
</evidence>
<feature type="signal peptide" evidence="10">
    <location>
        <begin position="1"/>
        <end position="25"/>
    </location>
</feature>
<dbReference type="GO" id="GO:0006154">
    <property type="term" value="P:adenosine catabolic process"/>
    <property type="evidence" value="ECO:0007669"/>
    <property type="project" value="InterPro"/>
</dbReference>
<evidence type="ECO:0000256" key="3">
    <source>
        <dbReference type="ARBA" id="ARBA00006083"/>
    </source>
</evidence>
<feature type="domain" description="Adenosine/AMP deaminase N-terminal" evidence="12">
    <location>
        <begin position="24"/>
        <end position="105"/>
    </location>
</feature>
<dbReference type="Pfam" id="PF08451">
    <property type="entry name" value="A_deaminase_N"/>
    <property type="match status" value="1"/>
</dbReference>
<sequence length="526" mass="60482">RRMSFLTSLRVQGIIILWVAGVIEAVPVTSEYMQTRTQLISEGSSRRIGGKLVLNPDEQIVNGIIMKEKRKLMDQSRLNSTVYVPAQSFYISKPLIENSTLLKLIRRMPKGAALHLHDTSATSLDWLIKNATYRDHVYMCVAADGFINFRAFLNPPENPSCVWKSVKDERAQADNVEEFDLNLKRNLTLMVSDPLTTYRDNAHVWVRFVRYFRQVQNLVYYTPIFRDYFWRILEEFRTENVQYIELRSGLQGVFDLDGTVHDAEFAVQIYQKTVQEFVQRFPDFSGARIIMSGVRNSPYDTILSQVKTAMALNQKYPDVMVGYDLSGNEAFFHPIIFYIDALLYPGRQNPPVKLPYFFHAGETNWQGTETDNNMLDALLLNATRIGHAYALPKRPELLQMVKEKNVPLEVNPLSNQMLHLVSDLRNHPMVTLMAEDFPIVISCDDFAVWEALPLSHDIYVAFMDMSARDADLTFLKQLAINSIKYSVMETSQKEAAMNLWETKWNQFIHEVVQEQNAGSGSTDETV</sequence>
<comment type="similarity">
    <text evidence="3">Belongs to the metallo-dependent hydrolases superfamily. Adenosine and AMP deaminases family. ADGF subfamily.</text>
</comment>
<dbReference type="GO" id="GO:0004000">
    <property type="term" value="F:adenosine deaminase activity"/>
    <property type="evidence" value="ECO:0007669"/>
    <property type="project" value="InterPro"/>
</dbReference>
<evidence type="ECO:0000259" key="11">
    <source>
        <dbReference type="Pfam" id="PF00962"/>
    </source>
</evidence>
<comment type="catalytic activity">
    <reaction evidence="9">
        <text>adenosine + H2O + H(+) = inosine + NH4(+)</text>
        <dbReference type="Rhea" id="RHEA:24408"/>
        <dbReference type="ChEBI" id="CHEBI:15377"/>
        <dbReference type="ChEBI" id="CHEBI:15378"/>
        <dbReference type="ChEBI" id="CHEBI:16335"/>
        <dbReference type="ChEBI" id="CHEBI:17596"/>
        <dbReference type="ChEBI" id="CHEBI:28938"/>
        <dbReference type="EC" id="3.5.4.4"/>
    </reaction>
</comment>
<evidence type="ECO:0000313" key="14">
    <source>
        <dbReference type="Proteomes" id="UP000678393"/>
    </source>
</evidence>
<keyword evidence="8" id="KW-0378">Hydrolase</keyword>
<dbReference type="InterPro" id="IPR001365">
    <property type="entry name" value="A_deaminase_dom"/>
</dbReference>
<dbReference type="EC" id="3.5.4.4" evidence="4"/>
<dbReference type="Gene3D" id="3.20.20.140">
    <property type="entry name" value="Metal-dependent hydrolases"/>
    <property type="match status" value="1"/>
</dbReference>
<evidence type="ECO:0000256" key="4">
    <source>
        <dbReference type="ARBA" id="ARBA00012784"/>
    </source>
</evidence>
<dbReference type="InterPro" id="IPR013659">
    <property type="entry name" value="A_deaminase_N"/>
</dbReference>
<comment type="caution">
    <text evidence="13">The sequence shown here is derived from an EMBL/GenBank/DDBJ whole genome shotgun (WGS) entry which is preliminary data.</text>
</comment>
<evidence type="ECO:0000313" key="13">
    <source>
        <dbReference type="EMBL" id="CAG5129369.1"/>
    </source>
</evidence>
<evidence type="ECO:0000256" key="5">
    <source>
        <dbReference type="ARBA" id="ARBA00022525"/>
    </source>
</evidence>
<dbReference type="Proteomes" id="UP000678393">
    <property type="component" value="Unassembled WGS sequence"/>
</dbReference>
<keyword evidence="6" id="KW-0479">Metal-binding</keyword>
<feature type="chain" id="PRO_5035795099" description="adenosine deaminase" evidence="10">
    <location>
        <begin position="26"/>
        <end position="526"/>
    </location>
</feature>
<comment type="cofactor">
    <cofactor evidence="1">
        <name>Zn(2+)</name>
        <dbReference type="ChEBI" id="CHEBI:29105"/>
    </cofactor>
</comment>
<keyword evidence="5" id="KW-0964">Secreted</keyword>
<dbReference type="CDD" id="cd01321">
    <property type="entry name" value="ADGF"/>
    <property type="match status" value="1"/>
</dbReference>
<dbReference type="Pfam" id="PF00962">
    <property type="entry name" value="A_deaminase"/>
    <property type="match status" value="1"/>
</dbReference>
<dbReference type="OrthoDB" id="7202371at2759"/>
<keyword evidence="14" id="KW-1185">Reference proteome</keyword>
<dbReference type="NCBIfam" id="TIGR01431">
    <property type="entry name" value="adm_rel"/>
    <property type="match status" value="1"/>
</dbReference>
<organism evidence="13 14">
    <name type="scientific">Candidula unifasciata</name>
    <dbReference type="NCBI Taxonomy" id="100452"/>
    <lineage>
        <taxon>Eukaryota</taxon>
        <taxon>Metazoa</taxon>
        <taxon>Spiralia</taxon>
        <taxon>Lophotrochozoa</taxon>
        <taxon>Mollusca</taxon>
        <taxon>Gastropoda</taxon>
        <taxon>Heterobranchia</taxon>
        <taxon>Euthyneura</taxon>
        <taxon>Panpulmonata</taxon>
        <taxon>Eupulmonata</taxon>
        <taxon>Stylommatophora</taxon>
        <taxon>Helicina</taxon>
        <taxon>Helicoidea</taxon>
        <taxon>Geomitridae</taxon>
        <taxon>Candidula</taxon>
    </lineage>
</organism>
<dbReference type="GO" id="GO:0005615">
    <property type="term" value="C:extracellular space"/>
    <property type="evidence" value="ECO:0007669"/>
    <property type="project" value="InterPro"/>
</dbReference>
<gene>
    <name evidence="13" type="ORF">CUNI_LOCUS14927</name>
</gene>
<dbReference type="PANTHER" id="PTHR11409:SF39">
    <property type="entry name" value="ADENOSINE DEAMINASE 2"/>
    <property type="match status" value="1"/>
</dbReference>
<dbReference type="AlphaFoldDB" id="A0A8S3ZJ60"/>
<evidence type="ECO:0000256" key="1">
    <source>
        <dbReference type="ARBA" id="ARBA00001947"/>
    </source>
</evidence>
<dbReference type="InterPro" id="IPR032466">
    <property type="entry name" value="Metal_Hydrolase"/>
</dbReference>
<comment type="subcellular location">
    <subcellularLocation>
        <location evidence="2">Secreted</location>
    </subcellularLocation>
</comment>
<evidence type="ECO:0000256" key="9">
    <source>
        <dbReference type="ARBA" id="ARBA00047764"/>
    </source>
</evidence>
<accession>A0A8S3ZJ60</accession>
<feature type="domain" description="Adenosine deaminase" evidence="11">
    <location>
        <begin position="196"/>
        <end position="495"/>
    </location>
</feature>
<dbReference type="SUPFAM" id="SSF51556">
    <property type="entry name" value="Metallo-dependent hydrolases"/>
    <property type="match status" value="1"/>
</dbReference>
<dbReference type="PANTHER" id="PTHR11409">
    <property type="entry name" value="ADENOSINE DEAMINASE"/>
    <property type="match status" value="1"/>
</dbReference>
<proteinExistence type="inferred from homology"/>
<dbReference type="GO" id="GO:0046103">
    <property type="term" value="P:inosine biosynthetic process"/>
    <property type="evidence" value="ECO:0007669"/>
    <property type="project" value="TreeGrafter"/>
</dbReference>
<keyword evidence="7 10" id="KW-0732">Signal</keyword>
<dbReference type="InterPro" id="IPR006331">
    <property type="entry name" value="ADGF"/>
</dbReference>
<dbReference type="EMBL" id="CAJHNH020003465">
    <property type="protein sequence ID" value="CAG5129369.1"/>
    <property type="molecule type" value="Genomic_DNA"/>
</dbReference>
<evidence type="ECO:0000259" key="12">
    <source>
        <dbReference type="Pfam" id="PF08451"/>
    </source>
</evidence>
<evidence type="ECO:0000256" key="2">
    <source>
        <dbReference type="ARBA" id="ARBA00004613"/>
    </source>
</evidence>
<dbReference type="InterPro" id="IPR006330">
    <property type="entry name" value="Ado/ade_deaminase"/>
</dbReference>
<dbReference type="FunFam" id="3.20.20.140:FF:000017">
    <property type="entry name" value="Adenosine deaminase 2"/>
    <property type="match status" value="1"/>
</dbReference>
<evidence type="ECO:0000256" key="10">
    <source>
        <dbReference type="SAM" id="SignalP"/>
    </source>
</evidence>
<reference evidence="13" key="1">
    <citation type="submission" date="2021-04" db="EMBL/GenBank/DDBJ databases">
        <authorList>
            <consortium name="Molecular Ecology Group"/>
        </authorList>
    </citation>
    <scope>NUCLEOTIDE SEQUENCE</scope>
</reference>
<feature type="non-terminal residue" evidence="13">
    <location>
        <position position="526"/>
    </location>
</feature>
<dbReference type="GO" id="GO:0046872">
    <property type="term" value="F:metal ion binding"/>
    <property type="evidence" value="ECO:0007669"/>
    <property type="project" value="UniProtKB-KW"/>
</dbReference>